<feature type="region of interest" description="Disordered" evidence="1">
    <location>
        <begin position="79"/>
        <end position="104"/>
    </location>
</feature>
<gene>
    <name evidence="2" type="ORF">GCM10022224_103800</name>
</gene>
<reference evidence="3" key="1">
    <citation type="journal article" date="2019" name="Int. J. Syst. Evol. Microbiol.">
        <title>The Global Catalogue of Microorganisms (GCM) 10K type strain sequencing project: providing services to taxonomists for standard genome sequencing and annotation.</title>
        <authorList>
            <consortium name="The Broad Institute Genomics Platform"/>
            <consortium name="The Broad Institute Genome Sequencing Center for Infectious Disease"/>
            <person name="Wu L."/>
            <person name="Ma J."/>
        </authorList>
    </citation>
    <scope>NUCLEOTIDE SEQUENCE [LARGE SCALE GENOMIC DNA]</scope>
    <source>
        <strain evidence="3">JCM 16904</strain>
    </source>
</reference>
<name>A0ABP7EPI2_9ACTN</name>
<organism evidence="2 3">
    <name type="scientific">Nonomuraea antimicrobica</name>
    <dbReference type="NCBI Taxonomy" id="561173"/>
    <lineage>
        <taxon>Bacteria</taxon>
        <taxon>Bacillati</taxon>
        <taxon>Actinomycetota</taxon>
        <taxon>Actinomycetes</taxon>
        <taxon>Streptosporangiales</taxon>
        <taxon>Streptosporangiaceae</taxon>
        <taxon>Nonomuraea</taxon>
    </lineage>
</organism>
<evidence type="ECO:0000313" key="3">
    <source>
        <dbReference type="Proteomes" id="UP001500902"/>
    </source>
</evidence>
<evidence type="ECO:0008006" key="4">
    <source>
        <dbReference type="Google" id="ProtNLM"/>
    </source>
</evidence>
<evidence type="ECO:0000313" key="2">
    <source>
        <dbReference type="EMBL" id="GAA3721431.1"/>
    </source>
</evidence>
<feature type="region of interest" description="Disordered" evidence="1">
    <location>
        <begin position="1"/>
        <end position="21"/>
    </location>
</feature>
<proteinExistence type="predicted"/>
<accession>A0ABP7EPI2</accession>
<protein>
    <recommendedName>
        <fullName evidence="4">Excreted virulence factor EspC, type VII ESX diderm</fullName>
    </recommendedName>
</protein>
<comment type="caution">
    <text evidence="2">The sequence shown here is derived from an EMBL/GenBank/DDBJ whole genome shotgun (WGS) entry which is preliminary data.</text>
</comment>
<sequence length="104" mass="11450">MAGLVNDGTSPAGPPEPLAPPVLTIDTEAAQQAFARLGGRLEALVDAMRPMVQQMMLGFAAVGRAFAELVGTREMRELADARRRARSRMKSGYDRRRRRRGRRG</sequence>
<feature type="compositionally biased region" description="Basic residues" evidence="1">
    <location>
        <begin position="83"/>
        <end position="104"/>
    </location>
</feature>
<dbReference type="RefSeq" id="WP_344897670.1">
    <property type="nucleotide sequence ID" value="NZ_BAAAZP010000265.1"/>
</dbReference>
<dbReference type="Proteomes" id="UP001500902">
    <property type="component" value="Unassembled WGS sequence"/>
</dbReference>
<evidence type="ECO:0000256" key="1">
    <source>
        <dbReference type="SAM" id="MobiDB-lite"/>
    </source>
</evidence>
<dbReference type="EMBL" id="BAAAZP010000265">
    <property type="protein sequence ID" value="GAA3721431.1"/>
    <property type="molecule type" value="Genomic_DNA"/>
</dbReference>
<keyword evidence="3" id="KW-1185">Reference proteome</keyword>